<feature type="compositionally biased region" description="Acidic residues" evidence="6">
    <location>
        <begin position="19"/>
        <end position="41"/>
    </location>
</feature>
<keyword evidence="4" id="KW-0539">Nucleus</keyword>
<dbReference type="GO" id="GO:0003723">
    <property type="term" value="F:RNA binding"/>
    <property type="evidence" value="ECO:0007669"/>
    <property type="project" value="UniProtKB-UniRule"/>
</dbReference>
<feature type="domain" description="RRM" evidence="7">
    <location>
        <begin position="749"/>
        <end position="825"/>
    </location>
</feature>
<dbReference type="PANTHER" id="PTHR23236">
    <property type="entry name" value="EUKARYOTIC TRANSLATION INITIATION FACTOR 4B/4H"/>
    <property type="match status" value="1"/>
</dbReference>
<dbReference type="WBParaSite" id="SMUV_0000015301-mRNA-1">
    <property type="protein sequence ID" value="SMUV_0000015301-mRNA-1"/>
    <property type="gene ID" value="SMUV_0000015301"/>
</dbReference>
<dbReference type="InterPro" id="IPR003107">
    <property type="entry name" value="HAT"/>
</dbReference>
<evidence type="ECO:0000313" key="9">
    <source>
        <dbReference type="WBParaSite" id="SMUV_0000015301-mRNA-1"/>
    </source>
</evidence>
<accession>A0A0N5A7Y2</accession>
<feature type="domain" description="RRM" evidence="7">
    <location>
        <begin position="657"/>
        <end position="731"/>
    </location>
</feature>
<dbReference type="Pfam" id="PF00076">
    <property type="entry name" value="RRM_1"/>
    <property type="match status" value="2"/>
</dbReference>
<feature type="compositionally biased region" description="Basic and acidic residues" evidence="6">
    <location>
        <begin position="548"/>
        <end position="566"/>
    </location>
</feature>
<dbReference type="STRING" id="451379.A0A0N5A7Y2"/>
<dbReference type="SUPFAM" id="SSF48452">
    <property type="entry name" value="TPR-like"/>
    <property type="match status" value="1"/>
</dbReference>
<feature type="region of interest" description="Disordered" evidence="6">
    <location>
        <begin position="539"/>
        <end position="574"/>
    </location>
</feature>
<dbReference type="SMART" id="SM00386">
    <property type="entry name" value="HAT"/>
    <property type="match status" value="7"/>
</dbReference>
<keyword evidence="8" id="KW-1185">Reference proteome</keyword>
<dbReference type="InterPro" id="IPR011990">
    <property type="entry name" value="TPR-like_helical_dom_sf"/>
</dbReference>
<dbReference type="GO" id="GO:0005634">
    <property type="term" value="C:nucleus"/>
    <property type="evidence" value="ECO:0007669"/>
    <property type="project" value="UniProtKB-SubCell"/>
</dbReference>
<dbReference type="PANTHER" id="PTHR23236:SF119">
    <property type="entry name" value="NUCLEAR RNA-BINDING PROTEIN SART-3"/>
    <property type="match status" value="1"/>
</dbReference>
<evidence type="ECO:0000256" key="1">
    <source>
        <dbReference type="ARBA" id="ARBA00004123"/>
    </source>
</evidence>
<comment type="subcellular location">
    <subcellularLocation>
        <location evidence="1">Nucleus</location>
    </subcellularLocation>
</comment>
<dbReference type="PROSITE" id="PS50102">
    <property type="entry name" value="RRM"/>
    <property type="match status" value="2"/>
</dbReference>
<dbReference type="Gene3D" id="1.25.40.10">
    <property type="entry name" value="Tetratricopeptide repeat domain"/>
    <property type="match status" value="2"/>
</dbReference>
<dbReference type="InterPro" id="IPR012677">
    <property type="entry name" value="Nucleotide-bd_a/b_plait_sf"/>
</dbReference>
<evidence type="ECO:0000256" key="6">
    <source>
        <dbReference type="SAM" id="MobiDB-lite"/>
    </source>
</evidence>
<proteinExistence type="predicted"/>
<dbReference type="InterPro" id="IPR035979">
    <property type="entry name" value="RBD_domain_sf"/>
</dbReference>
<dbReference type="SMART" id="SM00360">
    <property type="entry name" value="RRM"/>
    <property type="match status" value="2"/>
</dbReference>
<evidence type="ECO:0000256" key="2">
    <source>
        <dbReference type="ARBA" id="ARBA00022737"/>
    </source>
</evidence>
<name>A0A0N5A7Y2_9BILA</name>
<evidence type="ECO:0000256" key="3">
    <source>
        <dbReference type="ARBA" id="ARBA00022884"/>
    </source>
</evidence>
<dbReference type="Pfam" id="PF05843">
    <property type="entry name" value="Suf"/>
    <property type="match status" value="1"/>
</dbReference>
<feature type="region of interest" description="Disordered" evidence="6">
    <location>
        <begin position="1"/>
        <end position="42"/>
    </location>
</feature>
<evidence type="ECO:0000259" key="7">
    <source>
        <dbReference type="PROSITE" id="PS50102"/>
    </source>
</evidence>
<protein>
    <submittedName>
        <fullName evidence="9">Squamous cell carcinoma antigen recognized by T-cells 3</fullName>
    </submittedName>
</protein>
<dbReference type="SUPFAM" id="SSF54928">
    <property type="entry name" value="RNA-binding domain, RBD"/>
    <property type="match status" value="2"/>
</dbReference>
<keyword evidence="3 5" id="KW-0694">RNA-binding</keyword>
<evidence type="ECO:0000256" key="4">
    <source>
        <dbReference type="ARBA" id="ARBA00023242"/>
    </source>
</evidence>
<dbReference type="AlphaFoldDB" id="A0A0N5A7Y2"/>
<dbReference type="InterPro" id="IPR000504">
    <property type="entry name" value="RRM_dom"/>
</dbReference>
<dbReference type="Gene3D" id="3.30.70.330">
    <property type="match status" value="2"/>
</dbReference>
<keyword evidence="2" id="KW-0677">Repeat</keyword>
<reference evidence="9" key="1">
    <citation type="submission" date="2017-02" db="UniProtKB">
        <authorList>
            <consortium name="WormBaseParasite"/>
        </authorList>
    </citation>
    <scope>IDENTIFICATION</scope>
</reference>
<feature type="compositionally biased region" description="Polar residues" evidence="6">
    <location>
        <begin position="873"/>
        <end position="891"/>
    </location>
</feature>
<evidence type="ECO:0000313" key="8">
    <source>
        <dbReference type="Proteomes" id="UP000046393"/>
    </source>
</evidence>
<sequence>MDEDVEMSDNGNTGNIEKVEDDENNYGSAEEVDDEAMGENDIDSKITECENMLKQSPKDYDKRLELIHLLKKNGDLDELREQRKIISEQFTMPPDFWMEWINDEKEFGGDKETIKKLFTLAVTDFHSPEIYLEYAQWACGVSISFAKEVMEEAIDKIGLRCDCAFLIWNAYLDLEKMLLKSSSNEDAEKQNAKVIDIYARMLRIPHSHMQSSWNDYCTFIGVEPDKLIKADYEKALKLLPELEEFESQLSNDSITLEEKLSILCDYIEFEKKVLSTASVPNSNLWLQYGAWIDFQLKIRQVAVDTYRRAIRHSSCSALWQQYFTALERMGNFSDIQKHWNESLETVTTADEGFGLYRTHIYSLRRKAVKEAVDRNGMTIEFLNTDFFAFTYTGAKIILNYFLGSEDYTEVLRAFEEGTTFLKNNFGDYWDSPKAQFRKMHALFLYTDGKQPEKARKIWNDILLSGSGSMAASWIEAANLERYFGTIANARKLLYRGINSASDHPFMAYDALIQFEREVGTLDELDIALVKVNAQAARIASRPQKRKEKNLDRKGRRSEKANQPEEKQENEDVDLSNKVGEIPFIEKNKFGKDNERKAINDSLPVSFLRLIKRPKVVDEEGFVVPQAPVKAGAGNTTNTPQSESGINGSKEGPCAASKTVFISNLDFKLAKEKIMEIFPEAKDVRLVYRGMSKLHKGYGYVDFEDSADAIKALGKDRTLIDGRPLYVSEYKPHDRGEKSEFRYATGLEKNKIFVNNVHYDASTEQIAEVFSGFGAIKDVRIVTHKSGKSKGCAYVEFEHEDAAKAATNADEIILLDRKLSVALSNPPKKQDSTSLKPSQLLVRHRNKIDLVPRIVSKAKSISQARAEVDEKSGKNSNDPPVGQTSGQQLSNEQFRKFLQ</sequence>
<organism evidence="8 9">
    <name type="scientific">Syphacia muris</name>
    <dbReference type="NCBI Taxonomy" id="451379"/>
    <lineage>
        <taxon>Eukaryota</taxon>
        <taxon>Metazoa</taxon>
        <taxon>Ecdysozoa</taxon>
        <taxon>Nematoda</taxon>
        <taxon>Chromadorea</taxon>
        <taxon>Rhabditida</taxon>
        <taxon>Spirurina</taxon>
        <taxon>Oxyuridomorpha</taxon>
        <taxon>Oxyuroidea</taxon>
        <taxon>Oxyuridae</taxon>
        <taxon>Syphacia</taxon>
    </lineage>
</organism>
<feature type="region of interest" description="Disordered" evidence="6">
    <location>
        <begin position="861"/>
        <end position="898"/>
    </location>
</feature>
<dbReference type="Proteomes" id="UP000046393">
    <property type="component" value="Unplaced"/>
</dbReference>
<dbReference type="InterPro" id="IPR008847">
    <property type="entry name" value="Suf"/>
</dbReference>
<evidence type="ECO:0000256" key="5">
    <source>
        <dbReference type="PROSITE-ProRule" id="PRU00176"/>
    </source>
</evidence>
<dbReference type="GO" id="GO:0006396">
    <property type="term" value="P:RNA processing"/>
    <property type="evidence" value="ECO:0007669"/>
    <property type="project" value="InterPro"/>
</dbReference>